<accession>A0A9X1U197</accession>
<dbReference type="PROSITE" id="PS00166">
    <property type="entry name" value="ENOYL_COA_HYDRATASE"/>
    <property type="match status" value="1"/>
</dbReference>
<reference evidence="7" key="1">
    <citation type="submission" date="2022-01" db="EMBL/GenBank/DDBJ databases">
        <title>Corynebacterium sp. nov isolated from isolated from the feces of the greater white-fronted geese (Anser albifrons) at Poyang Lake, PR China.</title>
        <authorList>
            <person name="Liu Q."/>
        </authorList>
    </citation>
    <scope>NUCLEOTIDE SEQUENCE</scope>
    <source>
        <strain evidence="7">JCM 32435</strain>
    </source>
</reference>
<evidence type="ECO:0000313" key="8">
    <source>
        <dbReference type="Proteomes" id="UP001139336"/>
    </source>
</evidence>
<evidence type="ECO:0000256" key="1">
    <source>
        <dbReference type="ARBA" id="ARBA00002994"/>
    </source>
</evidence>
<evidence type="ECO:0000256" key="4">
    <source>
        <dbReference type="ARBA" id="ARBA00023709"/>
    </source>
</evidence>
<dbReference type="Gene3D" id="3.90.226.10">
    <property type="entry name" value="2-enoyl-CoA Hydratase, Chain A, domain 1"/>
    <property type="match status" value="1"/>
</dbReference>
<evidence type="ECO:0000256" key="2">
    <source>
        <dbReference type="ARBA" id="ARBA00005254"/>
    </source>
</evidence>
<dbReference type="InterPro" id="IPR018376">
    <property type="entry name" value="Enoyl-CoA_hyd/isom_CS"/>
</dbReference>
<dbReference type="GO" id="GO:0004300">
    <property type="term" value="F:enoyl-CoA hydratase activity"/>
    <property type="evidence" value="ECO:0007669"/>
    <property type="project" value="UniProtKB-EC"/>
</dbReference>
<protein>
    <submittedName>
        <fullName evidence="7">Enoyl-CoA hydratase/isomerase family protein</fullName>
    </submittedName>
</protein>
<gene>
    <name evidence="7" type="ORF">L1O03_10895</name>
</gene>
<dbReference type="SUPFAM" id="SSF52096">
    <property type="entry name" value="ClpP/crotonase"/>
    <property type="match status" value="1"/>
</dbReference>
<evidence type="ECO:0000256" key="6">
    <source>
        <dbReference type="RuleBase" id="RU003707"/>
    </source>
</evidence>
<evidence type="ECO:0000256" key="5">
    <source>
        <dbReference type="ARBA" id="ARBA00023717"/>
    </source>
</evidence>
<dbReference type="CDD" id="cd06558">
    <property type="entry name" value="crotonase-like"/>
    <property type="match status" value="1"/>
</dbReference>
<proteinExistence type="inferred from homology"/>
<keyword evidence="3" id="KW-0276">Fatty acid metabolism</keyword>
<dbReference type="AlphaFoldDB" id="A0A9X1U197"/>
<dbReference type="Pfam" id="PF00378">
    <property type="entry name" value="ECH_1"/>
    <property type="match status" value="1"/>
</dbReference>
<dbReference type="EMBL" id="JAKGSI010000006">
    <property type="protein sequence ID" value="MCF4007669.1"/>
    <property type="molecule type" value="Genomic_DNA"/>
</dbReference>
<sequence>MTALPPSGEALRISQEEGYVLARLHRPEVRNAIDETMVREFHQLCEYLEREPAILVITGCTVNGKGIFASGADIRQLRERRTADALRGVNSTLFHRIKRLPMPVIAAIDGYALGGGLELALAADFRIATEGATFGQPETGLGIIAGAGALWRLTTLVGEGVANEILMAGRRLSAAEALRHGLLTEVTTSENLLDAAAELARRIGKNDPLAVRLSKELLAMPESAHPAVDALAQAICFESPEKFRRMDAFLERKHS</sequence>
<dbReference type="PANTHER" id="PTHR11941">
    <property type="entry name" value="ENOYL-COA HYDRATASE-RELATED"/>
    <property type="match status" value="1"/>
</dbReference>
<dbReference type="GO" id="GO:0006635">
    <property type="term" value="P:fatty acid beta-oxidation"/>
    <property type="evidence" value="ECO:0007669"/>
    <property type="project" value="TreeGrafter"/>
</dbReference>
<comment type="catalytic activity">
    <reaction evidence="4">
        <text>a (3S)-3-hydroxyacyl-CoA = a (2E)-enoyl-CoA + H2O</text>
        <dbReference type="Rhea" id="RHEA:16105"/>
        <dbReference type="ChEBI" id="CHEBI:15377"/>
        <dbReference type="ChEBI" id="CHEBI:57318"/>
        <dbReference type="ChEBI" id="CHEBI:58856"/>
        <dbReference type="EC" id="4.2.1.17"/>
    </reaction>
</comment>
<dbReference type="InterPro" id="IPR001753">
    <property type="entry name" value="Enoyl-CoA_hydra/iso"/>
</dbReference>
<evidence type="ECO:0000256" key="3">
    <source>
        <dbReference type="ARBA" id="ARBA00022832"/>
    </source>
</evidence>
<organism evidence="7 8">
    <name type="scientific">Corynebacterium uropygiale</name>
    <dbReference type="NCBI Taxonomy" id="1775911"/>
    <lineage>
        <taxon>Bacteria</taxon>
        <taxon>Bacillati</taxon>
        <taxon>Actinomycetota</taxon>
        <taxon>Actinomycetes</taxon>
        <taxon>Mycobacteriales</taxon>
        <taxon>Corynebacteriaceae</taxon>
        <taxon>Corynebacterium</taxon>
    </lineage>
</organism>
<keyword evidence="8" id="KW-1185">Reference proteome</keyword>
<keyword evidence="3" id="KW-0443">Lipid metabolism</keyword>
<comment type="similarity">
    <text evidence="2 6">Belongs to the enoyl-CoA hydratase/isomerase family.</text>
</comment>
<dbReference type="PANTHER" id="PTHR11941:SF54">
    <property type="entry name" value="ENOYL-COA HYDRATASE, MITOCHONDRIAL"/>
    <property type="match status" value="1"/>
</dbReference>
<dbReference type="InterPro" id="IPR029045">
    <property type="entry name" value="ClpP/crotonase-like_dom_sf"/>
</dbReference>
<evidence type="ECO:0000313" key="7">
    <source>
        <dbReference type="EMBL" id="MCF4007669.1"/>
    </source>
</evidence>
<comment type="function">
    <text evidence="1">Could possibly oxidize fatty acids using specific components.</text>
</comment>
<comment type="caution">
    <text evidence="7">The sequence shown here is derived from an EMBL/GenBank/DDBJ whole genome shotgun (WGS) entry which is preliminary data.</text>
</comment>
<comment type="catalytic activity">
    <reaction evidence="5">
        <text>a 4-saturated-(3S)-3-hydroxyacyl-CoA = a (3E)-enoyl-CoA + H2O</text>
        <dbReference type="Rhea" id="RHEA:20724"/>
        <dbReference type="ChEBI" id="CHEBI:15377"/>
        <dbReference type="ChEBI" id="CHEBI:58521"/>
        <dbReference type="ChEBI" id="CHEBI:137480"/>
        <dbReference type="EC" id="4.2.1.17"/>
    </reaction>
</comment>
<dbReference type="Proteomes" id="UP001139336">
    <property type="component" value="Unassembled WGS sequence"/>
</dbReference>
<name>A0A9X1U197_9CORY</name>
<dbReference type="RefSeq" id="WP_236119990.1">
    <property type="nucleotide sequence ID" value="NZ_JAKGSI010000006.1"/>
</dbReference>